<protein>
    <submittedName>
        <fullName evidence="1">Uncharacterized protein</fullName>
    </submittedName>
</protein>
<organism>
    <name type="scientific">Branchiostoma floridae</name>
    <name type="common">Florida lancelet</name>
    <name type="synonym">Amphioxus</name>
    <dbReference type="NCBI Taxonomy" id="7739"/>
    <lineage>
        <taxon>Eukaryota</taxon>
        <taxon>Metazoa</taxon>
        <taxon>Chordata</taxon>
        <taxon>Cephalochordata</taxon>
        <taxon>Leptocardii</taxon>
        <taxon>Amphioxiformes</taxon>
        <taxon>Branchiostomatidae</taxon>
        <taxon>Branchiostoma</taxon>
    </lineage>
</organism>
<reference evidence="1" key="1">
    <citation type="journal article" date="2008" name="Nature">
        <title>The amphioxus genome and the evolution of the chordate karyotype.</title>
        <authorList>
            <consortium name="US DOE Joint Genome Institute (JGI-PGF)"/>
            <person name="Putnam N.H."/>
            <person name="Butts T."/>
            <person name="Ferrier D.E.K."/>
            <person name="Furlong R.F."/>
            <person name="Hellsten U."/>
            <person name="Kawashima T."/>
            <person name="Robinson-Rechavi M."/>
            <person name="Shoguchi E."/>
            <person name="Terry A."/>
            <person name="Yu J.-K."/>
            <person name="Benito-Gutierrez E.L."/>
            <person name="Dubchak I."/>
            <person name="Garcia-Fernandez J."/>
            <person name="Gibson-Brown J.J."/>
            <person name="Grigoriev I.V."/>
            <person name="Horton A.C."/>
            <person name="de Jong P.J."/>
            <person name="Jurka J."/>
            <person name="Kapitonov V.V."/>
            <person name="Kohara Y."/>
            <person name="Kuroki Y."/>
            <person name="Lindquist E."/>
            <person name="Lucas S."/>
            <person name="Osoegawa K."/>
            <person name="Pennacchio L.A."/>
            <person name="Salamov A.A."/>
            <person name="Satou Y."/>
            <person name="Sauka-Spengler T."/>
            <person name="Schmutz J."/>
            <person name="Shin-I T."/>
            <person name="Toyoda A."/>
            <person name="Bronner-Fraser M."/>
            <person name="Fujiyama A."/>
            <person name="Holland L.Z."/>
            <person name="Holland P.W.H."/>
            <person name="Satoh N."/>
            <person name="Rokhsar D.S."/>
        </authorList>
    </citation>
    <scope>NUCLEOTIDE SEQUENCE [LARGE SCALE GENOMIC DNA]</scope>
    <source>
        <strain evidence="1">S238N-H82</strain>
        <tissue evidence="1">Testes</tissue>
    </source>
</reference>
<accession>C3YB40</accession>
<sequence>MVSFMENFAELPEDCKSYSEFVRICNEVGSKLLPRKPPRDTNLAESPEVVAARRATLRSATSNVQAAQTQLRETCDKTTDNRICKTLQSFEVCTDLEHMKAWKLIRELSGKKSGVIFIQGEDRLNNTWRNHFSKLLSAENLLSNSTGVSISPVFNMNNNIS</sequence>
<evidence type="ECO:0000313" key="1">
    <source>
        <dbReference type="EMBL" id="EEN62502.1"/>
    </source>
</evidence>
<dbReference type="EMBL" id="GG666496">
    <property type="protein sequence ID" value="EEN62502.1"/>
    <property type="molecule type" value="Genomic_DNA"/>
</dbReference>
<dbReference type="AlphaFoldDB" id="C3YB40"/>
<gene>
    <name evidence="1" type="ORF">BRAFLDRAFT_91926</name>
</gene>
<proteinExistence type="predicted"/>
<dbReference type="InParanoid" id="C3YB40"/>
<dbReference type="eggNOG" id="KOG1075">
    <property type="taxonomic scope" value="Eukaryota"/>
</dbReference>
<name>C3YB40_BRAFL</name>